<dbReference type="SMART" id="SM01068">
    <property type="entry name" value="CBM_X"/>
    <property type="match status" value="1"/>
</dbReference>
<name>A0ABN1EUG7_9PROT</name>
<comment type="caution">
    <text evidence="5">The sequence shown here is derived from an EMBL/GenBank/DDBJ whole genome shotgun (WGS) entry which is preliminary data.</text>
</comment>
<gene>
    <name evidence="5" type="ORF">GCM10008942_24370</name>
</gene>
<keyword evidence="2" id="KW-0808">Transferase</keyword>
<accession>A0ABN1EUG7</accession>
<dbReference type="SUPFAM" id="SSF74650">
    <property type="entry name" value="Galactose mutarotase-like"/>
    <property type="match status" value="1"/>
</dbReference>
<evidence type="ECO:0000259" key="3">
    <source>
        <dbReference type="Pfam" id="PF06165"/>
    </source>
</evidence>
<evidence type="ECO:0000313" key="5">
    <source>
        <dbReference type="EMBL" id="GAA0574723.1"/>
    </source>
</evidence>
<keyword evidence="1" id="KW-0328">Glycosyltransferase</keyword>
<dbReference type="Pfam" id="PF06165">
    <property type="entry name" value="GH94_b-supersand"/>
    <property type="match status" value="1"/>
</dbReference>
<dbReference type="InterPro" id="IPR033432">
    <property type="entry name" value="GH94_catalytic"/>
</dbReference>
<keyword evidence="6" id="KW-1185">Reference proteome</keyword>
<dbReference type="EMBL" id="BAAADD010000006">
    <property type="protein sequence ID" value="GAA0574723.1"/>
    <property type="molecule type" value="Genomic_DNA"/>
</dbReference>
<dbReference type="Gene3D" id="2.70.98.40">
    <property type="entry name" value="Glycoside hydrolase, family 65, N-terminal domain"/>
    <property type="match status" value="1"/>
</dbReference>
<dbReference type="PANTHER" id="PTHR37469">
    <property type="entry name" value="CELLOBIONIC ACID PHOSPHORYLASE-RELATED"/>
    <property type="match status" value="1"/>
</dbReference>
<dbReference type="PANTHER" id="PTHR37469:SF3">
    <property type="entry name" value="PUTATIVE-RELATED"/>
    <property type="match status" value="1"/>
</dbReference>
<dbReference type="InterPro" id="IPR011013">
    <property type="entry name" value="Gal_mutarotase_sf_dom"/>
</dbReference>
<evidence type="ECO:0000313" key="6">
    <source>
        <dbReference type="Proteomes" id="UP001499951"/>
    </source>
</evidence>
<dbReference type="InterPro" id="IPR037018">
    <property type="entry name" value="GH65_N"/>
</dbReference>
<evidence type="ECO:0000259" key="4">
    <source>
        <dbReference type="Pfam" id="PF17167"/>
    </source>
</evidence>
<dbReference type="InterPro" id="IPR010383">
    <property type="entry name" value="Glyco_hydrolase_94_b-supersand"/>
</dbReference>
<reference evidence="5 6" key="1">
    <citation type="journal article" date="2019" name="Int. J. Syst. Evol. Microbiol.">
        <title>The Global Catalogue of Microorganisms (GCM) 10K type strain sequencing project: providing services to taxonomists for standard genome sequencing and annotation.</title>
        <authorList>
            <consortium name="The Broad Institute Genomics Platform"/>
            <consortium name="The Broad Institute Genome Sequencing Center for Infectious Disease"/>
            <person name="Wu L."/>
            <person name="Ma J."/>
        </authorList>
    </citation>
    <scope>NUCLEOTIDE SEQUENCE [LARGE SCALE GENOMIC DNA]</scope>
    <source>
        <strain evidence="5 6">JCM 15089</strain>
    </source>
</reference>
<dbReference type="InterPro" id="IPR052047">
    <property type="entry name" value="GH94_Enzymes"/>
</dbReference>
<dbReference type="InterPro" id="IPR008928">
    <property type="entry name" value="6-hairpin_glycosidase_sf"/>
</dbReference>
<dbReference type="InterPro" id="IPR037828">
    <property type="entry name" value="GH94N_ChBP"/>
</dbReference>
<feature type="domain" description="Glycosyl hydrolase 94 supersandwich" evidence="3">
    <location>
        <begin position="15"/>
        <end position="276"/>
    </location>
</feature>
<evidence type="ECO:0000256" key="2">
    <source>
        <dbReference type="ARBA" id="ARBA00022679"/>
    </source>
</evidence>
<dbReference type="Pfam" id="PF17167">
    <property type="entry name" value="Glyco_hydro_94"/>
    <property type="match status" value="1"/>
</dbReference>
<organism evidence="5 6">
    <name type="scientific">Rhizomicrobium electricum</name>
    <dbReference type="NCBI Taxonomy" id="480070"/>
    <lineage>
        <taxon>Bacteria</taxon>
        <taxon>Pseudomonadati</taxon>
        <taxon>Pseudomonadota</taxon>
        <taxon>Alphaproteobacteria</taxon>
        <taxon>Micropepsales</taxon>
        <taxon>Micropepsaceae</taxon>
        <taxon>Rhizomicrobium</taxon>
    </lineage>
</organism>
<dbReference type="Proteomes" id="UP001499951">
    <property type="component" value="Unassembled WGS sequence"/>
</dbReference>
<evidence type="ECO:0000256" key="1">
    <source>
        <dbReference type="ARBA" id="ARBA00022676"/>
    </source>
</evidence>
<dbReference type="Gene3D" id="2.60.420.10">
    <property type="entry name" value="Maltose phosphorylase, domain 3"/>
    <property type="match status" value="1"/>
</dbReference>
<dbReference type="SUPFAM" id="SSF48208">
    <property type="entry name" value="Six-hairpin glycosidases"/>
    <property type="match status" value="1"/>
</dbReference>
<protein>
    <submittedName>
        <fullName evidence="5">N,N'-diacetylchitobiose phosphorylase</fullName>
    </submittedName>
</protein>
<dbReference type="InterPro" id="IPR012341">
    <property type="entry name" value="6hp_glycosidase-like_sf"/>
</dbReference>
<proteinExistence type="predicted"/>
<dbReference type="CDD" id="cd11755">
    <property type="entry name" value="GH94N_ChBP_like"/>
    <property type="match status" value="1"/>
</dbReference>
<dbReference type="Gene3D" id="1.50.10.10">
    <property type="match status" value="1"/>
</dbReference>
<sequence length="799" mass="90287">MSEDMRYGYFDNQNREYVIDRVDVPVSWTNYIGVNDMCAVLSHNAGGYSFYRDAEHGRITKFRPNGVPMDWPGHWIYLRDQADGDFWSVSWQPVGKPLDQAEYECRHGLSYSRYSSEYKGIRAEQLVFITREDDVEIWDVRITNTGTTPREIAVFSYLEWSFHHIEIDNQNLQMSLYASGSSYAEGVIEYDFYYEPWTYHYHAASFEPDGYDSVREAFIGDYRSERDPLAVASGRCSGSQELTGNHCASLQKTITLQPGEARRLVFVTGYGNRNVGVEKKTKYGNFAAVDAAFADLKRYWDEKCAVFEAKTPHEGLDTMANIWTLYQAETCVHWSRFASFIEVGGRTGLGYRDTSQDIMAVPHTNPKKVRQRIEELLHGQVREGYGLHLFDPAWFKPQKKLEFKSPTIAHAPAKSSYIHGIEHACSDDHLWLIPSICEYVKETGETALFDELVPFADEGIGTVWQHMKAGLDFSARQVGLSGICKGLRADWNDCLNLGGGESGMVSFLHFWALTNFVEAARFLGREKDADRYAALAEDVRDACERELWDGLWYARGTTASGLKIGTRASEEAKIFLESNTWAVISGAVRRDRAESALDAMDEHLFTPWGLHLLQPSFSKPNDEIGFMGRVYKGIKENGAIFSHPNPWAVIAAAKLGQGARAMRFYDSMLPYNQNDKVETREAEPYSYCQFVYGAEHRRHGRARHPWLTGSAGWNYIAVTKWILGIRPGFASLLIDPCIPPEWDGFSVTRKWRGATYDITVSNPAHVSKGVKAIALNGEPVREVPAQPDGSLAKVEVVLG</sequence>
<feature type="domain" description="Glycosyl hydrolase 94 catalytic" evidence="4">
    <location>
        <begin position="299"/>
        <end position="724"/>
    </location>
</feature>